<dbReference type="InterPro" id="IPR037274">
    <property type="entry name" value="Znf_CHY_sf"/>
</dbReference>
<gene>
    <name evidence="5" type="ORF">G3T36_07725</name>
</gene>
<dbReference type="InterPro" id="IPR016694">
    <property type="entry name" value="UCP017292"/>
</dbReference>
<dbReference type="PIRSF" id="PIRSF017292">
    <property type="entry name" value="UCP017292_Znf_CHY"/>
    <property type="match status" value="1"/>
</dbReference>
<keyword evidence="6" id="KW-1185">Reference proteome</keyword>
<protein>
    <recommendedName>
        <fullName evidence="4">CHY-type domain-containing protein</fullName>
    </recommendedName>
</protein>
<feature type="domain" description="CHY-type" evidence="4">
    <location>
        <begin position="8"/>
        <end position="88"/>
    </location>
</feature>
<dbReference type="SUPFAM" id="SSF161219">
    <property type="entry name" value="CHY zinc finger-like"/>
    <property type="match status" value="1"/>
</dbReference>
<evidence type="ECO:0000256" key="1">
    <source>
        <dbReference type="ARBA" id="ARBA00022723"/>
    </source>
</evidence>
<dbReference type="GO" id="GO:0008270">
    <property type="term" value="F:zinc ion binding"/>
    <property type="evidence" value="ECO:0007669"/>
    <property type="project" value="UniProtKB-KW"/>
</dbReference>
<dbReference type="GO" id="GO:0045041">
    <property type="term" value="P:protein import into mitochondrial intermembrane space"/>
    <property type="evidence" value="ECO:0007669"/>
    <property type="project" value="TreeGrafter"/>
</dbReference>
<dbReference type="PROSITE" id="PS51266">
    <property type="entry name" value="ZF_CHY"/>
    <property type="match status" value="1"/>
</dbReference>
<accession>A0A6L9XWF5</accession>
<dbReference type="InterPro" id="IPR052604">
    <property type="entry name" value="Mito_Tim_assembly_helper"/>
</dbReference>
<proteinExistence type="predicted"/>
<dbReference type="InterPro" id="IPR008913">
    <property type="entry name" value="Znf_CHY"/>
</dbReference>
<dbReference type="EMBL" id="JAAGWY010000001">
    <property type="protein sequence ID" value="NEN05760.1"/>
    <property type="molecule type" value="Genomic_DNA"/>
</dbReference>
<dbReference type="RefSeq" id="WP_163288932.1">
    <property type="nucleotide sequence ID" value="NZ_JAAGWY010000001.1"/>
</dbReference>
<keyword evidence="3" id="KW-0862">Zinc</keyword>
<name>A0A6L9XWF5_9MICO</name>
<comment type="caution">
    <text evidence="5">The sequence shown here is derived from an EMBL/GenBank/DDBJ whole genome shotgun (WGS) entry which is preliminary data.</text>
</comment>
<evidence type="ECO:0000313" key="6">
    <source>
        <dbReference type="Proteomes" id="UP000474967"/>
    </source>
</evidence>
<dbReference type="Proteomes" id="UP000474967">
    <property type="component" value="Unassembled WGS sequence"/>
</dbReference>
<keyword evidence="2" id="KW-0863">Zinc-finger</keyword>
<evidence type="ECO:0000256" key="3">
    <source>
        <dbReference type="ARBA" id="ARBA00022833"/>
    </source>
</evidence>
<evidence type="ECO:0000259" key="4">
    <source>
        <dbReference type="PROSITE" id="PS51266"/>
    </source>
</evidence>
<organism evidence="5 6">
    <name type="scientific">Leifsonia tongyongensis</name>
    <dbReference type="NCBI Taxonomy" id="1268043"/>
    <lineage>
        <taxon>Bacteria</taxon>
        <taxon>Bacillati</taxon>
        <taxon>Actinomycetota</taxon>
        <taxon>Actinomycetes</taxon>
        <taxon>Micrococcales</taxon>
        <taxon>Microbacteriaceae</taxon>
        <taxon>Leifsonia</taxon>
    </lineage>
</organism>
<evidence type="ECO:0000256" key="2">
    <source>
        <dbReference type="ARBA" id="ARBA00022771"/>
    </source>
</evidence>
<evidence type="ECO:0000313" key="5">
    <source>
        <dbReference type="EMBL" id="NEN05760.1"/>
    </source>
</evidence>
<keyword evidence="1" id="KW-0479">Metal-binding</keyword>
<dbReference type="PANTHER" id="PTHR28082:SF1">
    <property type="entry name" value="HELPER OF TIM PROTEIN 13"/>
    <property type="match status" value="1"/>
</dbReference>
<dbReference type="PANTHER" id="PTHR28082">
    <property type="entry name" value="ZINC FINGER PROTEIN"/>
    <property type="match status" value="1"/>
</dbReference>
<dbReference type="AlphaFoldDB" id="A0A6L9XWF5"/>
<sequence>MIPVYGSTVDDETRCIHYRTPVDIVAIRFACCGRYYPCHLCHAEAESHEARQWPVAERETKAILCGVCKTELTIATYLTVLACPACGSPFNEGCRLHTHLYFEVA</sequence>
<dbReference type="Pfam" id="PF05495">
    <property type="entry name" value="zf-CHY"/>
    <property type="match status" value="1"/>
</dbReference>
<reference evidence="5 6" key="1">
    <citation type="journal article" date="2014" name="J. Microbiol.">
        <title>Diaminobutyricibacter tongyongensis gen. nov., sp. nov. and Homoserinibacter gongjuensis gen. nov., sp. nov. belong to the family Microbacteriaceae.</title>
        <authorList>
            <person name="Kim S.J."/>
            <person name="Ahn J.H."/>
            <person name="Weon H.Y."/>
            <person name="Hamada M."/>
            <person name="Suzuki K."/>
            <person name="Kwon S.W."/>
        </authorList>
    </citation>
    <scope>NUCLEOTIDE SEQUENCE [LARGE SCALE GENOMIC DNA]</scope>
    <source>
        <strain evidence="5 6">NBRC 108724</strain>
    </source>
</reference>